<proteinExistence type="predicted"/>
<evidence type="ECO:0000256" key="2">
    <source>
        <dbReference type="SAM" id="MobiDB-lite"/>
    </source>
</evidence>
<dbReference type="Gene3D" id="2.180.10.10">
    <property type="entry name" value="RHS repeat-associated core"/>
    <property type="match status" value="2"/>
</dbReference>
<evidence type="ECO:0000313" key="5">
    <source>
        <dbReference type="EMBL" id="MFD2310748.1"/>
    </source>
</evidence>
<keyword evidence="6" id="KW-1185">Reference proteome</keyword>
<name>A0ABW5EAX9_9GAMM</name>
<dbReference type="Pfam" id="PF20148">
    <property type="entry name" value="DUF6531"/>
    <property type="match status" value="1"/>
</dbReference>
<feature type="region of interest" description="Disordered" evidence="2">
    <location>
        <begin position="1004"/>
        <end position="1041"/>
    </location>
</feature>
<dbReference type="RefSeq" id="WP_265723103.1">
    <property type="nucleotide sequence ID" value="NZ_JAPIVK010000037.1"/>
</dbReference>
<protein>
    <submittedName>
        <fullName evidence="5">DUF6531 domain-containing protein</fullName>
    </submittedName>
</protein>
<dbReference type="Proteomes" id="UP001597425">
    <property type="component" value="Unassembled WGS sequence"/>
</dbReference>
<evidence type="ECO:0000259" key="3">
    <source>
        <dbReference type="Pfam" id="PF20148"/>
    </source>
</evidence>
<feature type="domain" description="Teneurin-like YD-shell" evidence="4">
    <location>
        <begin position="599"/>
        <end position="734"/>
    </location>
</feature>
<feature type="region of interest" description="Disordered" evidence="2">
    <location>
        <begin position="955"/>
        <end position="982"/>
    </location>
</feature>
<reference evidence="6" key="1">
    <citation type="journal article" date="2019" name="Int. J. Syst. Evol. Microbiol.">
        <title>The Global Catalogue of Microorganisms (GCM) 10K type strain sequencing project: providing services to taxonomists for standard genome sequencing and annotation.</title>
        <authorList>
            <consortium name="The Broad Institute Genomics Platform"/>
            <consortium name="The Broad Institute Genome Sequencing Center for Infectious Disease"/>
            <person name="Wu L."/>
            <person name="Ma J."/>
        </authorList>
    </citation>
    <scope>NUCLEOTIDE SEQUENCE [LARGE SCALE GENOMIC DNA]</scope>
    <source>
        <strain evidence="6">KCTC 12848</strain>
    </source>
</reference>
<feature type="domain" description="Teneurin-like YD-shell" evidence="4">
    <location>
        <begin position="416"/>
        <end position="552"/>
    </location>
</feature>
<dbReference type="PANTHER" id="PTHR32305">
    <property type="match status" value="1"/>
</dbReference>
<comment type="caution">
    <text evidence="5">The sequence shown here is derived from an EMBL/GenBank/DDBJ whole genome shotgun (WGS) entry which is preliminary data.</text>
</comment>
<organism evidence="5 6">
    <name type="scientific">Microbulbifer halophilus</name>
    <dbReference type="NCBI Taxonomy" id="453963"/>
    <lineage>
        <taxon>Bacteria</taxon>
        <taxon>Pseudomonadati</taxon>
        <taxon>Pseudomonadota</taxon>
        <taxon>Gammaproteobacteria</taxon>
        <taxon>Cellvibrionales</taxon>
        <taxon>Microbulbiferaceae</taxon>
        <taxon>Microbulbifer</taxon>
    </lineage>
</organism>
<keyword evidence="1" id="KW-0677">Repeat</keyword>
<evidence type="ECO:0000259" key="4">
    <source>
        <dbReference type="Pfam" id="PF25023"/>
    </source>
</evidence>
<sequence>MTPDSLVEFIPLKLAEIHPPAIETRGGDPVALCNWVNRFSTQPPPSRPQTPLGDLWPRLPRIDANHYSLSQAPRPELLYTADCGPVIFCNNAGRNAAGDPLPAVENCQRVAGHVIACNGEVAFSRTDFVLPGPIPFHWQRHYRQGLAEGWRHSLDEHLQIDHGGEESEPGAFLHTADGRRIAFTLPAIGHSSYNRFERLLLHRQSLHSFRLLGFGTAAKIFRADGTGRSLPLTEIRDACGNTLTIDYQRGRPGRVVSSWGRALEFEYRGEALIRILDSQAAAGAPPLCEYEYDEDTALLATARGERTEEHYRYEAGQLADIADRGGAAVCFSRDARGRCHQILVNDLEYRLHWSRSQRLCRLDSPAGDSIRWTFNRRGQLLSEQQGDGERRCFYDHYGNLCQVTAADGHREIFRCDEFGRLLRRTCDGASDRYLYDSDGLLLAAQRRGEQNWRFHRDRAGLLREIVDPAGKTWRCAYDDRGLLEELADPEGGRVKFHWDGQAQLQALTRGERRWAFGYSHRNRLEELEIDGEVRGRWHYGERGELRSAEFGEALLELDCDDGDRPCRIRRDGQTLLQWQRDAAGSIRAITFADGRHWSLDYDIGGRLSQLQTESGAYRWHYDGCGRPAEFAGSDGFRRQWHYRCDGRVSEYRDGDTHWYLAYDSTGQLRRVRNNSGQQCEFHFDDHGRLIQAGNEHSHLRFRYDSRGLLVAEHCDGSDGDQLSVRHRYDDRGWLSRSASDSLDIACLFSPDGDLYGVDANGETAVRCERQGTEQIRHQGRARSRHQFHGGRLAAIEIADELRWQFPPAEPLDGRFPIPQPHPHAVEWDRRGNVAREIRPGARRREHRYQYDGWGLMTSAECGDFKTLFRYDPFGRRLAKITTHRRSSRRRCLLTLWTATGLWREATLVDDTRKATLHYLHHPVDGGPLARLRDDTLEHYVADADGALTAVIDDNGEPLWQRDGAPEPSAGRQRGPGNYRGSDGLFDGETGLLYRWRGYRYAGASLNQLPDLPPPARPAAESDGGDEDEIGTGMADKVYNPG</sequence>
<dbReference type="InterPro" id="IPR045351">
    <property type="entry name" value="DUF6531"/>
</dbReference>
<dbReference type="EMBL" id="JBHUJD010000011">
    <property type="protein sequence ID" value="MFD2310748.1"/>
    <property type="molecule type" value="Genomic_DNA"/>
</dbReference>
<gene>
    <name evidence="5" type="ORF">ACFSKX_10010</name>
</gene>
<dbReference type="InterPro" id="IPR050708">
    <property type="entry name" value="T6SS_VgrG/RHS"/>
</dbReference>
<dbReference type="NCBIfam" id="TIGR01643">
    <property type="entry name" value="YD_repeat_2x"/>
    <property type="match status" value="1"/>
</dbReference>
<dbReference type="InterPro" id="IPR006530">
    <property type="entry name" value="YD"/>
</dbReference>
<dbReference type="InterPro" id="IPR056823">
    <property type="entry name" value="TEN-like_YD-shell"/>
</dbReference>
<dbReference type="PANTHER" id="PTHR32305:SF15">
    <property type="entry name" value="PROTEIN RHSA-RELATED"/>
    <property type="match status" value="1"/>
</dbReference>
<feature type="domain" description="DUF6531" evidence="3">
    <location>
        <begin position="114"/>
        <end position="183"/>
    </location>
</feature>
<evidence type="ECO:0000313" key="6">
    <source>
        <dbReference type="Proteomes" id="UP001597425"/>
    </source>
</evidence>
<dbReference type="Pfam" id="PF25023">
    <property type="entry name" value="TEN_YD-shell"/>
    <property type="match status" value="2"/>
</dbReference>
<accession>A0ABW5EAX9</accession>
<evidence type="ECO:0000256" key="1">
    <source>
        <dbReference type="ARBA" id="ARBA00022737"/>
    </source>
</evidence>
<dbReference type="SUPFAM" id="SSF101898">
    <property type="entry name" value="NHL repeat"/>
    <property type="match status" value="1"/>
</dbReference>